<dbReference type="InterPro" id="IPR002213">
    <property type="entry name" value="UDP_glucos_trans"/>
</dbReference>
<dbReference type="Pfam" id="PF06722">
    <property type="entry name" value="EryCIII-like_C"/>
    <property type="match status" value="1"/>
</dbReference>
<evidence type="ECO:0000256" key="7">
    <source>
        <dbReference type="ARBA" id="ARBA00022989"/>
    </source>
</evidence>
<organism evidence="12 13">
    <name type="scientific">Aspergillus fumigatus</name>
    <name type="common">Neosartorya fumigata</name>
    <dbReference type="NCBI Taxonomy" id="746128"/>
    <lineage>
        <taxon>Eukaryota</taxon>
        <taxon>Fungi</taxon>
        <taxon>Dikarya</taxon>
        <taxon>Ascomycota</taxon>
        <taxon>Pezizomycotina</taxon>
        <taxon>Eurotiomycetes</taxon>
        <taxon>Eurotiomycetidae</taxon>
        <taxon>Eurotiales</taxon>
        <taxon>Aspergillaceae</taxon>
        <taxon>Aspergillus</taxon>
        <taxon>Aspergillus subgen. Fumigati</taxon>
    </lineage>
</organism>
<evidence type="ECO:0000256" key="8">
    <source>
        <dbReference type="ARBA" id="ARBA00023098"/>
    </source>
</evidence>
<feature type="domain" description="Erythromycin biosynthesis protein CIII-like C-terminal" evidence="11">
    <location>
        <begin position="370"/>
        <end position="461"/>
    </location>
</feature>
<dbReference type="GO" id="GO:0008194">
    <property type="term" value="F:UDP-glycosyltransferase activity"/>
    <property type="evidence" value="ECO:0007669"/>
    <property type="project" value="InterPro"/>
</dbReference>
<dbReference type="GO" id="GO:0004144">
    <property type="term" value="F:diacylglycerol O-acyltransferase activity"/>
    <property type="evidence" value="ECO:0007669"/>
    <property type="project" value="TreeGrafter"/>
</dbReference>
<comment type="subcellular location">
    <subcellularLocation>
        <location evidence="1">Endoplasmic reticulum membrane</location>
        <topology evidence="1">Multi-pass membrane protein</topology>
    </subcellularLocation>
</comment>
<reference evidence="12" key="1">
    <citation type="submission" date="2021-08" db="EMBL/GenBank/DDBJ databases">
        <title>Global Aspergillus fumigatus from environmental and clinical sources.</title>
        <authorList>
            <person name="Barber A."/>
            <person name="Sae-Ong T."/>
        </authorList>
    </citation>
    <scope>NUCLEOTIDE SEQUENCE</scope>
    <source>
        <strain evidence="12">NRZ-2016-071</strain>
    </source>
</reference>
<keyword evidence="9" id="KW-0472">Membrane</keyword>
<evidence type="ECO:0000256" key="2">
    <source>
        <dbReference type="ARBA" id="ARBA00005420"/>
    </source>
</evidence>
<evidence type="ECO:0000313" key="12">
    <source>
        <dbReference type="EMBL" id="KAH1903464.1"/>
    </source>
</evidence>
<dbReference type="GO" id="GO:0016758">
    <property type="term" value="F:hexosyltransferase activity"/>
    <property type="evidence" value="ECO:0007669"/>
    <property type="project" value="UniProtKB-ARBA"/>
</dbReference>
<dbReference type="InterPro" id="IPR007130">
    <property type="entry name" value="DAGAT"/>
</dbReference>
<dbReference type="Proteomes" id="UP000813423">
    <property type="component" value="Unassembled WGS sequence"/>
</dbReference>
<protein>
    <recommendedName>
        <fullName evidence="11">Erythromycin biosynthesis protein CIII-like C-terminal domain-containing protein</fullName>
    </recommendedName>
</protein>
<dbReference type="GO" id="GO:0005789">
    <property type="term" value="C:endoplasmic reticulum membrane"/>
    <property type="evidence" value="ECO:0007669"/>
    <property type="project" value="UniProtKB-SubCell"/>
</dbReference>
<dbReference type="GO" id="GO:0019432">
    <property type="term" value="P:triglyceride biosynthetic process"/>
    <property type="evidence" value="ECO:0007669"/>
    <property type="project" value="TreeGrafter"/>
</dbReference>
<gene>
    <name evidence="12" type="ORF">KXV57_006919</name>
</gene>
<evidence type="ECO:0000256" key="5">
    <source>
        <dbReference type="ARBA" id="ARBA00022692"/>
    </source>
</evidence>
<dbReference type="PANTHER" id="PTHR12317:SF61">
    <property type="entry name" value="DIACYLGLYCEROL O-ACYLTRANSFERASE"/>
    <property type="match status" value="1"/>
</dbReference>
<evidence type="ECO:0000259" key="11">
    <source>
        <dbReference type="Pfam" id="PF06722"/>
    </source>
</evidence>
<sequence length="855" mass="96251">MATPTRVLFLANSEHGQTNIILAITHELLVRGDVDVHIASFPALERRVNKLLNDNAPSYDDSFRSRIHFHPIRGPSNTDVFIRTGKRGAFHPPGYSGAVLGFQSLCEDIWGWTEDEYVDIYQCCMEIIKSVQPSVIAADFFFLQGRDAAFNAGYTAILINTTSLTHIVLGLQPHSAALWKYPLPGTGFPYPLPPYLIPLNTLAVLKTAKMYHGSGRRREIREWRIRHKIHGRFPFADAWRPDRFHLSPALKELDWPMDVPDNILPCGPILLPTASVAKQDPELASWLHKAPTVLVNLGTLYAPDPKVAEHIASGLKMFLTSWKGEKVQILWKLPKHPHDEENVYAQSIKPLQAEVEADSARIQPWFEVEPMAMLQTGQIICSVHHGGANSWYEAILNGVPHVVLPAWQDCYENAARAEWLGIGVYGNKSRAPNIDAKELSKALLKVMGHRSYKTKALELAKLCRKKEGRVAAAEKIVELALNPDRMAMHMPEVKLEDTKRPFYKIRNRAGMVLETAQPSETKSKSARVPILRDIKETLVVTTLCNAWFLFPLLGYSLLLVPRLRLFVLLYILYVKYLAKAHKTGTLSLRNDRLRTSWIWKAYASYFPLRLYRSVPLSPRKKYIFGYHPHGIALRGALGTLAADAAAFSDLFPGVTNTLLMKDEAFYQPIYREYLLSTGVSGVSHSSCIRHLTRAGHDGQGMGRAITITVGGSREYNIARPGTMCVVVRIRKGFVRVAVETGADLVPVIAFGENELFDCVNVSSSTVLGVVARVWEWAVGHKVAFSTGRFNIFCPYRRPVNVVVGEPIPVTQQRWDPDQAYIDQLHGQYIKALEKLWDDWRDTFGVDRSVRFEVVE</sequence>
<comment type="caution">
    <text evidence="12">The sequence shown here is derived from an EMBL/GenBank/DDBJ whole genome shotgun (WGS) entry which is preliminary data.</text>
</comment>
<evidence type="ECO:0000256" key="3">
    <source>
        <dbReference type="ARBA" id="ARBA00022516"/>
    </source>
</evidence>
<dbReference type="Gene3D" id="3.40.50.2000">
    <property type="entry name" value="Glycogen Phosphorylase B"/>
    <property type="match status" value="2"/>
</dbReference>
<evidence type="ECO:0000313" key="13">
    <source>
        <dbReference type="Proteomes" id="UP000813423"/>
    </source>
</evidence>
<evidence type="ECO:0000256" key="9">
    <source>
        <dbReference type="ARBA" id="ARBA00023136"/>
    </source>
</evidence>
<keyword evidence="5" id="KW-0812">Transmembrane</keyword>
<keyword evidence="6" id="KW-0256">Endoplasmic reticulum</keyword>
<evidence type="ECO:0000256" key="10">
    <source>
        <dbReference type="ARBA" id="ARBA00023315"/>
    </source>
</evidence>
<dbReference type="PANTHER" id="PTHR12317">
    <property type="entry name" value="DIACYLGLYCEROL O-ACYLTRANSFERASE"/>
    <property type="match status" value="1"/>
</dbReference>
<proteinExistence type="inferred from homology"/>
<dbReference type="CDD" id="cd03784">
    <property type="entry name" value="GT1_Gtf-like"/>
    <property type="match status" value="1"/>
</dbReference>
<keyword evidence="8" id="KW-0443">Lipid metabolism</keyword>
<dbReference type="InterPro" id="IPR010610">
    <property type="entry name" value="EryCIII-like_C"/>
</dbReference>
<dbReference type="SUPFAM" id="SSF53756">
    <property type="entry name" value="UDP-Glycosyltransferase/glycogen phosphorylase"/>
    <property type="match status" value="1"/>
</dbReference>
<dbReference type="AlphaFoldDB" id="A0A9P8NEN7"/>
<name>A0A9P8NEN7_ASPFM</name>
<keyword evidence="7" id="KW-1133">Transmembrane helix</keyword>
<evidence type="ECO:0000256" key="4">
    <source>
        <dbReference type="ARBA" id="ARBA00022679"/>
    </source>
</evidence>
<keyword evidence="10" id="KW-0012">Acyltransferase</keyword>
<dbReference type="CDD" id="cd07987">
    <property type="entry name" value="LPLAT_MGAT-like"/>
    <property type="match status" value="1"/>
</dbReference>
<evidence type="ECO:0000256" key="6">
    <source>
        <dbReference type="ARBA" id="ARBA00022824"/>
    </source>
</evidence>
<evidence type="ECO:0000256" key="1">
    <source>
        <dbReference type="ARBA" id="ARBA00004477"/>
    </source>
</evidence>
<keyword evidence="4" id="KW-0808">Transferase</keyword>
<accession>A0A9P8NEN7</accession>
<dbReference type="EMBL" id="JAIBSC010000052">
    <property type="protein sequence ID" value="KAH1903464.1"/>
    <property type="molecule type" value="Genomic_DNA"/>
</dbReference>
<comment type="similarity">
    <text evidence="2">Belongs to the diacylglycerol acyltransferase family.</text>
</comment>
<dbReference type="OMA" id="PWFEVEP"/>
<keyword evidence="3" id="KW-0444">Lipid biosynthesis</keyword>
<dbReference type="Pfam" id="PF03982">
    <property type="entry name" value="DAGAT"/>
    <property type="match status" value="1"/>
</dbReference>